<feature type="DNA-binding region" description="H-T-H motif" evidence="2">
    <location>
        <begin position="57"/>
        <end position="76"/>
    </location>
</feature>
<dbReference type="PRINTS" id="PR00455">
    <property type="entry name" value="HTHTETR"/>
</dbReference>
<organism evidence="5 6">
    <name type="scientific">Methylobacterium bullatum</name>
    <dbReference type="NCBI Taxonomy" id="570505"/>
    <lineage>
        <taxon>Bacteria</taxon>
        <taxon>Pseudomonadati</taxon>
        <taxon>Pseudomonadota</taxon>
        <taxon>Alphaproteobacteria</taxon>
        <taxon>Hyphomicrobiales</taxon>
        <taxon>Methylobacteriaceae</taxon>
        <taxon>Methylobacterium</taxon>
    </lineage>
</organism>
<comment type="caution">
    <text evidence="5">The sequence shown here is derived from an EMBL/GenBank/DDBJ whole genome shotgun (WGS) entry which is preliminary data.</text>
</comment>
<reference evidence="5" key="2">
    <citation type="submission" date="2021-08" db="EMBL/GenBank/DDBJ databases">
        <authorList>
            <person name="Tani A."/>
            <person name="Ola A."/>
            <person name="Ogura Y."/>
            <person name="Katsura K."/>
            <person name="Hayashi T."/>
        </authorList>
    </citation>
    <scope>NUCLEOTIDE SEQUENCE</scope>
    <source>
        <strain evidence="5">DSM 21893</strain>
    </source>
</reference>
<evidence type="ECO:0000313" key="6">
    <source>
        <dbReference type="Proteomes" id="UP001055307"/>
    </source>
</evidence>
<dbReference type="SUPFAM" id="SSF46689">
    <property type="entry name" value="Homeodomain-like"/>
    <property type="match status" value="1"/>
</dbReference>
<dbReference type="AlphaFoldDB" id="A0AAV4Z5S7"/>
<dbReference type="NCBIfam" id="NF011584">
    <property type="entry name" value="PRK15008.1"/>
    <property type="match status" value="1"/>
</dbReference>
<evidence type="ECO:0000256" key="3">
    <source>
        <dbReference type="SAM" id="MobiDB-lite"/>
    </source>
</evidence>
<proteinExistence type="predicted"/>
<dbReference type="InterPro" id="IPR013573">
    <property type="entry name" value="Tscrpt_reg_YcdC_C"/>
</dbReference>
<accession>A0AAV4Z5S7</accession>
<dbReference type="InterPro" id="IPR050109">
    <property type="entry name" value="HTH-type_TetR-like_transc_reg"/>
</dbReference>
<dbReference type="InterPro" id="IPR001647">
    <property type="entry name" value="HTH_TetR"/>
</dbReference>
<dbReference type="PANTHER" id="PTHR30055:SF196">
    <property type="entry name" value="HTH-TYPE TRANSCRIPTIONAL REGULATOR RUTR"/>
    <property type="match status" value="1"/>
</dbReference>
<reference evidence="5" key="1">
    <citation type="journal article" date="2016" name="Front. Microbiol.">
        <title>Genome Sequence of the Piezophilic, Mesophilic Sulfate-Reducing Bacterium Desulfovibrio indicus J2T.</title>
        <authorList>
            <person name="Cao J."/>
            <person name="Maignien L."/>
            <person name="Shao Z."/>
            <person name="Alain K."/>
            <person name="Jebbar M."/>
        </authorList>
    </citation>
    <scope>NUCLEOTIDE SEQUENCE</scope>
    <source>
        <strain evidence="5">DSM 21893</strain>
    </source>
</reference>
<sequence length="229" mass="25097">MHRDGIASVGAPGDDQVPVIADKPPARRRRKDGEARREAILDAGLEIFSGLGLHGASLDRLAERAGLSKANLLYYFPSKEDLYLAVLRRVLDVWLDPLQELDADSDPAEAIRAYIRAKLTLSRDAPQASRLFCLEIVQGAPLLRAELEGPLRGLVESKAAILRGWIDQGRIGAHDPHHLIFSIWAITQHYADFAVQVDAVTGRSLDESDFFESTVASTQALILTGLGLR</sequence>
<dbReference type="GO" id="GO:0003700">
    <property type="term" value="F:DNA-binding transcription factor activity"/>
    <property type="evidence" value="ECO:0007669"/>
    <property type="project" value="TreeGrafter"/>
</dbReference>
<dbReference type="PROSITE" id="PS50977">
    <property type="entry name" value="HTH_TETR_2"/>
    <property type="match status" value="1"/>
</dbReference>
<gene>
    <name evidence="5" type="primary">rutR</name>
    <name evidence="5" type="ORF">OICFNHDK_2006</name>
</gene>
<dbReference type="Pfam" id="PF00440">
    <property type="entry name" value="TetR_N"/>
    <property type="match status" value="1"/>
</dbReference>
<evidence type="ECO:0000313" key="5">
    <source>
        <dbReference type="EMBL" id="GJD39544.1"/>
    </source>
</evidence>
<dbReference type="SUPFAM" id="SSF48498">
    <property type="entry name" value="Tetracyclin repressor-like, C-terminal domain"/>
    <property type="match status" value="1"/>
</dbReference>
<dbReference type="EMBL" id="BPQF01000011">
    <property type="protein sequence ID" value="GJD39544.1"/>
    <property type="molecule type" value="Genomic_DNA"/>
</dbReference>
<evidence type="ECO:0000256" key="2">
    <source>
        <dbReference type="PROSITE-ProRule" id="PRU00335"/>
    </source>
</evidence>
<dbReference type="PANTHER" id="PTHR30055">
    <property type="entry name" value="HTH-TYPE TRANSCRIPTIONAL REGULATOR RUTR"/>
    <property type="match status" value="1"/>
</dbReference>
<dbReference type="InterPro" id="IPR009057">
    <property type="entry name" value="Homeodomain-like_sf"/>
</dbReference>
<dbReference type="Gene3D" id="1.10.10.60">
    <property type="entry name" value="Homeodomain-like"/>
    <property type="match status" value="1"/>
</dbReference>
<feature type="domain" description="HTH tetR-type" evidence="4">
    <location>
        <begin position="34"/>
        <end position="94"/>
    </location>
</feature>
<dbReference type="Gene3D" id="1.10.357.10">
    <property type="entry name" value="Tetracycline Repressor, domain 2"/>
    <property type="match status" value="1"/>
</dbReference>
<dbReference type="InterPro" id="IPR036271">
    <property type="entry name" value="Tet_transcr_reg_TetR-rel_C_sf"/>
</dbReference>
<dbReference type="Proteomes" id="UP001055307">
    <property type="component" value="Unassembled WGS sequence"/>
</dbReference>
<evidence type="ECO:0000259" key="4">
    <source>
        <dbReference type="PROSITE" id="PS50977"/>
    </source>
</evidence>
<name>A0AAV4Z5S7_9HYPH</name>
<dbReference type="GO" id="GO:0000976">
    <property type="term" value="F:transcription cis-regulatory region binding"/>
    <property type="evidence" value="ECO:0007669"/>
    <property type="project" value="TreeGrafter"/>
</dbReference>
<dbReference type="Pfam" id="PF08362">
    <property type="entry name" value="TetR_C_3"/>
    <property type="match status" value="1"/>
</dbReference>
<feature type="region of interest" description="Disordered" evidence="3">
    <location>
        <begin position="1"/>
        <end position="35"/>
    </location>
</feature>
<evidence type="ECO:0000256" key="1">
    <source>
        <dbReference type="ARBA" id="ARBA00023125"/>
    </source>
</evidence>
<keyword evidence="6" id="KW-1185">Reference proteome</keyword>
<dbReference type="GO" id="GO:0045892">
    <property type="term" value="P:negative regulation of DNA-templated transcription"/>
    <property type="evidence" value="ECO:0007669"/>
    <property type="project" value="InterPro"/>
</dbReference>
<protein>
    <submittedName>
        <fullName evidence="5">HTH-type transcriptional regulator RutR</fullName>
    </submittedName>
</protein>
<keyword evidence="1 2" id="KW-0238">DNA-binding</keyword>